<feature type="domain" description="Yeast cell wall synthesis Kre9/Knh1-like N-terminal" evidence="4">
    <location>
        <begin position="31"/>
        <end position="111"/>
    </location>
</feature>
<keyword evidence="6" id="KW-1185">Reference proteome</keyword>
<dbReference type="Pfam" id="PF10342">
    <property type="entry name" value="Kre9_KNH"/>
    <property type="match status" value="1"/>
</dbReference>
<evidence type="ECO:0000256" key="1">
    <source>
        <dbReference type="ARBA" id="ARBA00022729"/>
    </source>
</evidence>
<dbReference type="PANTHER" id="PTHR35185">
    <property type="entry name" value="SERINE/THREONINE-RICH PROTEIN ADG2-RELATED"/>
    <property type="match status" value="1"/>
</dbReference>
<dbReference type="InterPro" id="IPR052479">
    <property type="entry name" value="GPI-anchor_Adhesion_Reg"/>
</dbReference>
<reference evidence="5" key="1">
    <citation type="submission" date="2014-09" db="EMBL/GenBank/DDBJ databases">
        <title>Genome sequence of the luminous mushroom Mycena chlorophos for searching fungal bioluminescence genes.</title>
        <authorList>
            <person name="Tanaka Y."/>
            <person name="Kasuga D."/>
            <person name="Oba Y."/>
            <person name="Hase S."/>
            <person name="Sato K."/>
            <person name="Oba Y."/>
            <person name="Sakakibara Y."/>
        </authorList>
    </citation>
    <scope>NUCLEOTIDE SEQUENCE</scope>
</reference>
<feature type="region of interest" description="Disordered" evidence="2">
    <location>
        <begin position="116"/>
        <end position="162"/>
    </location>
</feature>
<dbReference type="EMBL" id="DF841026">
    <property type="protein sequence ID" value="GAT45245.1"/>
    <property type="molecule type" value="Genomic_DNA"/>
</dbReference>
<organism evidence="5 6">
    <name type="scientific">Mycena chlorophos</name>
    <name type="common">Agaric fungus</name>
    <name type="synonym">Agaricus chlorophos</name>
    <dbReference type="NCBI Taxonomy" id="658473"/>
    <lineage>
        <taxon>Eukaryota</taxon>
        <taxon>Fungi</taxon>
        <taxon>Dikarya</taxon>
        <taxon>Basidiomycota</taxon>
        <taxon>Agaricomycotina</taxon>
        <taxon>Agaricomycetes</taxon>
        <taxon>Agaricomycetidae</taxon>
        <taxon>Agaricales</taxon>
        <taxon>Marasmiineae</taxon>
        <taxon>Mycenaceae</taxon>
        <taxon>Mycena</taxon>
    </lineage>
</organism>
<dbReference type="PANTHER" id="PTHR35185:SF1">
    <property type="entry name" value="UPF0619 GPI-ANCHORED MEMBRANE PROTEIN C1322.10"/>
    <property type="match status" value="1"/>
</dbReference>
<evidence type="ECO:0000313" key="5">
    <source>
        <dbReference type="EMBL" id="GAT45245.1"/>
    </source>
</evidence>
<sequence length="187" mass="18192">MFSTTLTQIVLLAAAGLKAVEALTINTPSGLTSGGMATITWTATSSDPPFSIELVHPSFNQDYAIANSVNPANQMITLQLPPVPPGSDYQLAFVNLTNINDVFASSSNFSVAAATSSTSGSASGTANLEASGSASGSSTGSASGSATSSTTSASTSPSPSSAASASQRVSGVVLGGILAIAGAAALV</sequence>
<evidence type="ECO:0000256" key="2">
    <source>
        <dbReference type="SAM" id="MobiDB-lite"/>
    </source>
</evidence>
<dbReference type="Proteomes" id="UP000815677">
    <property type="component" value="Unassembled WGS sequence"/>
</dbReference>
<accession>A0ABQ0L260</accession>
<evidence type="ECO:0000256" key="3">
    <source>
        <dbReference type="SAM" id="SignalP"/>
    </source>
</evidence>
<feature type="signal peptide" evidence="3">
    <location>
        <begin position="1"/>
        <end position="22"/>
    </location>
</feature>
<evidence type="ECO:0000259" key="4">
    <source>
        <dbReference type="Pfam" id="PF10342"/>
    </source>
</evidence>
<name>A0ABQ0L260_MYCCL</name>
<keyword evidence="1 3" id="KW-0732">Signal</keyword>
<feature type="chain" id="PRO_5047440762" description="Yeast cell wall synthesis Kre9/Knh1-like N-terminal domain-containing protein" evidence="3">
    <location>
        <begin position="23"/>
        <end position="187"/>
    </location>
</feature>
<protein>
    <recommendedName>
        <fullName evidence="4">Yeast cell wall synthesis Kre9/Knh1-like N-terminal domain-containing protein</fullName>
    </recommendedName>
</protein>
<evidence type="ECO:0000313" key="6">
    <source>
        <dbReference type="Proteomes" id="UP000815677"/>
    </source>
</evidence>
<dbReference type="InterPro" id="IPR018466">
    <property type="entry name" value="Kre9/Knh1-like_N"/>
</dbReference>
<gene>
    <name evidence="5" type="ORF">MCHLO_02832</name>
</gene>
<proteinExistence type="predicted"/>